<keyword evidence="3" id="KW-1185">Reference proteome</keyword>
<evidence type="ECO:0000313" key="2">
    <source>
        <dbReference type="Ensembl" id="ENSMMOP00000023530.1"/>
    </source>
</evidence>
<accession>A0A3Q3X5T3</accession>
<name>A0A3Q3X5T3_MOLML</name>
<sequence length="132" mass="14247">MRQTATPPPVGYATKPSLPMAVATSVHIAKRNSVLGAEDECLCGQIRLCGYATCAENNKKSSPNRERGSTARGPGRCAACLRAGRRGRRPNCRTRPFTPTTEPQGTRHQRQTEADLTAGSCPDRRPLTTVRG</sequence>
<evidence type="ECO:0000313" key="3">
    <source>
        <dbReference type="Proteomes" id="UP000261620"/>
    </source>
</evidence>
<feature type="compositionally biased region" description="Basic and acidic residues" evidence="1">
    <location>
        <begin position="57"/>
        <end position="69"/>
    </location>
</feature>
<feature type="compositionally biased region" description="Low complexity" evidence="1">
    <location>
        <begin position="71"/>
        <end position="82"/>
    </location>
</feature>
<dbReference type="Proteomes" id="UP000261620">
    <property type="component" value="Unplaced"/>
</dbReference>
<proteinExistence type="predicted"/>
<dbReference type="Ensembl" id="ENSMMOT00000023922.1">
    <property type="protein sequence ID" value="ENSMMOP00000023530.1"/>
    <property type="gene ID" value="ENSMMOG00000017908.1"/>
</dbReference>
<feature type="compositionally biased region" description="Basic residues" evidence="1">
    <location>
        <begin position="83"/>
        <end position="92"/>
    </location>
</feature>
<dbReference type="AlphaFoldDB" id="A0A3Q3X5T3"/>
<organism evidence="2 3">
    <name type="scientific">Mola mola</name>
    <name type="common">Ocean sunfish</name>
    <name type="synonym">Tetraodon mola</name>
    <dbReference type="NCBI Taxonomy" id="94237"/>
    <lineage>
        <taxon>Eukaryota</taxon>
        <taxon>Metazoa</taxon>
        <taxon>Chordata</taxon>
        <taxon>Craniata</taxon>
        <taxon>Vertebrata</taxon>
        <taxon>Euteleostomi</taxon>
        <taxon>Actinopterygii</taxon>
        <taxon>Neopterygii</taxon>
        <taxon>Teleostei</taxon>
        <taxon>Neoteleostei</taxon>
        <taxon>Acanthomorphata</taxon>
        <taxon>Eupercaria</taxon>
        <taxon>Tetraodontiformes</taxon>
        <taxon>Molidae</taxon>
        <taxon>Mola</taxon>
    </lineage>
</organism>
<reference evidence="2" key="2">
    <citation type="submission" date="2025-09" db="UniProtKB">
        <authorList>
            <consortium name="Ensembl"/>
        </authorList>
    </citation>
    <scope>IDENTIFICATION</scope>
</reference>
<protein>
    <submittedName>
        <fullName evidence="2">Uncharacterized protein</fullName>
    </submittedName>
</protein>
<feature type="compositionally biased region" description="Polar residues" evidence="1">
    <location>
        <begin position="97"/>
        <end position="106"/>
    </location>
</feature>
<evidence type="ECO:0000256" key="1">
    <source>
        <dbReference type="SAM" id="MobiDB-lite"/>
    </source>
</evidence>
<feature type="region of interest" description="Disordered" evidence="1">
    <location>
        <begin position="56"/>
        <end position="132"/>
    </location>
</feature>
<reference evidence="2" key="1">
    <citation type="submission" date="2025-08" db="UniProtKB">
        <authorList>
            <consortium name="Ensembl"/>
        </authorList>
    </citation>
    <scope>IDENTIFICATION</scope>
</reference>